<feature type="transmembrane region" description="Helical" evidence="7">
    <location>
        <begin position="418"/>
        <end position="440"/>
    </location>
</feature>
<dbReference type="AlphaFoldDB" id="A0AAF0DTX4"/>
<feature type="transmembrane region" description="Helical" evidence="7">
    <location>
        <begin position="316"/>
        <end position="335"/>
    </location>
</feature>
<evidence type="ECO:0000256" key="4">
    <source>
        <dbReference type="ARBA" id="ARBA00022989"/>
    </source>
</evidence>
<dbReference type="InterPro" id="IPR020846">
    <property type="entry name" value="MFS_dom"/>
</dbReference>
<evidence type="ECO:0000256" key="2">
    <source>
        <dbReference type="ARBA" id="ARBA00022448"/>
    </source>
</evidence>
<feature type="transmembrane region" description="Helical" evidence="7">
    <location>
        <begin position="379"/>
        <end position="398"/>
    </location>
</feature>
<dbReference type="PROSITE" id="PS50850">
    <property type="entry name" value="MFS"/>
    <property type="match status" value="1"/>
</dbReference>
<feature type="compositionally biased region" description="Pro residues" evidence="6">
    <location>
        <begin position="508"/>
        <end position="518"/>
    </location>
</feature>
<dbReference type="EMBL" id="CP119952">
    <property type="protein sequence ID" value="WFC95362.1"/>
    <property type="molecule type" value="Genomic_DNA"/>
</dbReference>
<feature type="transmembrane region" description="Helical" evidence="7">
    <location>
        <begin position="65"/>
        <end position="83"/>
    </location>
</feature>
<feature type="transmembrane region" description="Helical" evidence="7">
    <location>
        <begin position="199"/>
        <end position="218"/>
    </location>
</feature>
<keyword evidence="2" id="KW-0813">Transport</keyword>
<feature type="transmembrane region" description="Helical" evidence="7">
    <location>
        <begin position="239"/>
        <end position="266"/>
    </location>
</feature>
<dbReference type="GO" id="GO:0046943">
    <property type="term" value="F:carboxylic acid transmembrane transporter activity"/>
    <property type="evidence" value="ECO:0007669"/>
    <property type="project" value="TreeGrafter"/>
</dbReference>
<evidence type="ECO:0000259" key="8">
    <source>
        <dbReference type="PROSITE" id="PS50850"/>
    </source>
</evidence>
<accession>A0AAF0DTX4</accession>
<dbReference type="SUPFAM" id="SSF103473">
    <property type="entry name" value="MFS general substrate transporter"/>
    <property type="match status" value="1"/>
</dbReference>
<evidence type="ECO:0000313" key="9">
    <source>
        <dbReference type="EMBL" id="WFC95362.1"/>
    </source>
</evidence>
<reference evidence="9" key="1">
    <citation type="submission" date="2023-03" db="EMBL/GenBank/DDBJ databases">
        <title>Mating type loci evolution in Malassezia.</title>
        <authorList>
            <person name="Coelho M.A."/>
        </authorList>
    </citation>
    <scope>NUCLEOTIDE SEQUENCE</scope>
    <source>
        <strain evidence="9">CBS 14135</strain>
    </source>
</reference>
<evidence type="ECO:0000256" key="6">
    <source>
        <dbReference type="SAM" id="MobiDB-lite"/>
    </source>
</evidence>
<dbReference type="Pfam" id="PF00083">
    <property type="entry name" value="Sugar_tr"/>
    <property type="match status" value="1"/>
</dbReference>
<dbReference type="Gene3D" id="1.20.1250.20">
    <property type="entry name" value="MFS general substrate transporter like domains"/>
    <property type="match status" value="1"/>
</dbReference>
<sequence>MGDVAIPGPVAMDDRTISWKKIGSIAACGTALFADGYVNNSIGPVNTIFKSYLYKGIMTTHRSQILTAISFAGTVAGMLIFGYFSDAVGRKSGMIIATLIIIVFSGLSAGSYYKGDVGGMIDMLTAWRFFTGVGIGAEYPTGSVAAAEQSEELPKRWQHGPFIMVTNFALCLGSVCANMVPFILVLICTSDHLRLVWRLQLGLVIVPCLFVLPFRFILKQPRLYANGAIKPKKIPYRLVLRYYWFRLSIISIVWFIYDFIVFPFNLFSSLIVKDVLGGDAVLWRVFGWNALITALGLPGAIAGAFCADVMGPKRTFMVALALQIVIGFIMAGLFARLRAHIAAFVVVYGLFQSMGQMGPGSNLGLLASKSCATCVKGQFYGIAAAVGKIGAFAGTYAFQDLQEHWADAKGNPTNNLFYTAPFFLAAALACLSLVLLTLFIKERNSDCQLNEDVDFKRFLAEHGYDISQMGRLSDVDSEDVVVEITEEKKLDSPTAAFDSPTWEEASTPAPPPIHDLMK</sequence>
<protein>
    <recommendedName>
        <fullName evidence="8">Major facilitator superfamily (MFS) profile domain-containing protein</fullName>
    </recommendedName>
</protein>
<name>A0AAF0DTX4_9BASI</name>
<feature type="transmembrane region" description="Helical" evidence="7">
    <location>
        <begin position="286"/>
        <end position="309"/>
    </location>
</feature>
<organism evidence="9 10">
    <name type="scientific">Malassezia brasiliensis</name>
    <dbReference type="NCBI Taxonomy" id="1821822"/>
    <lineage>
        <taxon>Eukaryota</taxon>
        <taxon>Fungi</taxon>
        <taxon>Dikarya</taxon>
        <taxon>Basidiomycota</taxon>
        <taxon>Ustilaginomycotina</taxon>
        <taxon>Malasseziomycetes</taxon>
        <taxon>Malasseziales</taxon>
        <taxon>Malasseziaceae</taxon>
        <taxon>Malassezia</taxon>
    </lineage>
</organism>
<keyword evidence="5 7" id="KW-0472">Membrane</keyword>
<dbReference type="PANTHER" id="PTHR23508">
    <property type="entry name" value="CARBOXYLIC ACID TRANSPORTER PROTEIN HOMOLOG"/>
    <property type="match status" value="1"/>
</dbReference>
<evidence type="ECO:0000256" key="1">
    <source>
        <dbReference type="ARBA" id="ARBA00004141"/>
    </source>
</evidence>
<feature type="domain" description="Major facilitator superfamily (MFS) profile" evidence="8">
    <location>
        <begin position="24"/>
        <end position="444"/>
    </location>
</feature>
<evidence type="ECO:0000256" key="5">
    <source>
        <dbReference type="ARBA" id="ARBA00023136"/>
    </source>
</evidence>
<dbReference type="PANTHER" id="PTHR23508:SF10">
    <property type="entry name" value="CARBOXYLIC ACID TRANSPORTER PROTEIN HOMOLOG"/>
    <property type="match status" value="1"/>
</dbReference>
<comment type="subcellular location">
    <subcellularLocation>
        <location evidence="1">Membrane</location>
        <topology evidence="1">Multi-pass membrane protein</topology>
    </subcellularLocation>
</comment>
<feature type="transmembrane region" description="Helical" evidence="7">
    <location>
        <begin position="162"/>
        <end position="187"/>
    </location>
</feature>
<dbReference type="FunFam" id="1.20.1250.20:FF:000140">
    <property type="entry name" value="Putative MFS phospholipid transporter"/>
    <property type="match status" value="1"/>
</dbReference>
<keyword evidence="3 7" id="KW-0812">Transmembrane</keyword>
<feature type="region of interest" description="Disordered" evidence="6">
    <location>
        <begin position="489"/>
        <end position="518"/>
    </location>
</feature>
<evidence type="ECO:0000256" key="7">
    <source>
        <dbReference type="SAM" id="Phobius"/>
    </source>
</evidence>
<evidence type="ECO:0000256" key="3">
    <source>
        <dbReference type="ARBA" id="ARBA00022692"/>
    </source>
</evidence>
<feature type="transmembrane region" description="Helical" evidence="7">
    <location>
        <begin position="95"/>
        <end position="113"/>
    </location>
</feature>
<dbReference type="InterPro" id="IPR036259">
    <property type="entry name" value="MFS_trans_sf"/>
</dbReference>
<feature type="transmembrane region" description="Helical" evidence="7">
    <location>
        <begin position="341"/>
        <end position="367"/>
    </location>
</feature>
<dbReference type="GO" id="GO:0005886">
    <property type="term" value="C:plasma membrane"/>
    <property type="evidence" value="ECO:0007669"/>
    <property type="project" value="TreeGrafter"/>
</dbReference>
<keyword evidence="10" id="KW-1185">Reference proteome</keyword>
<gene>
    <name evidence="9" type="ORF">MBRA1_002010</name>
</gene>
<keyword evidence="4 7" id="KW-1133">Transmembrane helix</keyword>
<dbReference type="InterPro" id="IPR005828">
    <property type="entry name" value="MFS_sugar_transport-like"/>
</dbReference>
<evidence type="ECO:0000313" key="10">
    <source>
        <dbReference type="Proteomes" id="UP001216638"/>
    </source>
</evidence>
<proteinExistence type="predicted"/>
<dbReference type="Proteomes" id="UP001216638">
    <property type="component" value="Chromosome 2"/>
</dbReference>